<keyword evidence="2" id="KW-0472">Membrane</keyword>
<keyword evidence="4" id="KW-1185">Reference proteome</keyword>
<dbReference type="Proteomes" id="UP001500620">
    <property type="component" value="Unassembled WGS sequence"/>
</dbReference>
<comment type="caution">
    <text evidence="3">The sequence shown here is derived from an EMBL/GenBank/DDBJ whole genome shotgun (WGS) entry which is preliminary data.</text>
</comment>
<dbReference type="RefSeq" id="WP_345135430.1">
    <property type="nucleotide sequence ID" value="NZ_BAABAT010000031.1"/>
</dbReference>
<gene>
    <name evidence="3" type="ORF">GCM10022255_079450</name>
</gene>
<accession>A0ABP8DKU2</accession>
<keyword evidence="2" id="KW-1133">Transmembrane helix</keyword>
<evidence type="ECO:0000256" key="2">
    <source>
        <dbReference type="SAM" id="Phobius"/>
    </source>
</evidence>
<keyword evidence="2" id="KW-0812">Transmembrane</keyword>
<proteinExistence type="predicted"/>
<feature type="compositionally biased region" description="Low complexity" evidence="1">
    <location>
        <begin position="14"/>
        <end position="25"/>
    </location>
</feature>
<evidence type="ECO:0000256" key="1">
    <source>
        <dbReference type="SAM" id="MobiDB-lite"/>
    </source>
</evidence>
<evidence type="ECO:0000313" key="4">
    <source>
        <dbReference type="Proteomes" id="UP001500620"/>
    </source>
</evidence>
<protein>
    <submittedName>
        <fullName evidence="3">Uncharacterized protein</fullName>
    </submittedName>
</protein>
<sequence length="170" mass="17813">MTTTTQTGKRTRPQALAASSAAQTATRRRGMAQKAAGPGRTEPTTTASARSASKPDQRAGRTAGRAKALPAHAEAAPETELVTWQDVRMPNLKVPVFHVPQNVQSRIANVRWTGRTVTSAIPMPQPKQLLYYGGVGALAALGVLEWPVAVAAAAGVWVATHSRRTAATAG</sequence>
<feature type="region of interest" description="Disordered" evidence="1">
    <location>
        <begin position="1"/>
        <end position="76"/>
    </location>
</feature>
<evidence type="ECO:0000313" key="3">
    <source>
        <dbReference type="EMBL" id="GAA4258502.1"/>
    </source>
</evidence>
<name>A0ABP8DKU2_9ACTN</name>
<feature type="compositionally biased region" description="Polar residues" evidence="1">
    <location>
        <begin position="42"/>
        <end position="51"/>
    </location>
</feature>
<feature type="compositionally biased region" description="Low complexity" evidence="1">
    <location>
        <begin position="66"/>
        <end position="76"/>
    </location>
</feature>
<organism evidence="3 4">
    <name type="scientific">Dactylosporangium darangshiense</name>
    <dbReference type="NCBI Taxonomy" id="579108"/>
    <lineage>
        <taxon>Bacteria</taxon>
        <taxon>Bacillati</taxon>
        <taxon>Actinomycetota</taxon>
        <taxon>Actinomycetes</taxon>
        <taxon>Micromonosporales</taxon>
        <taxon>Micromonosporaceae</taxon>
        <taxon>Dactylosporangium</taxon>
    </lineage>
</organism>
<reference evidence="4" key="1">
    <citation type="journal article" date="2019" name="Int. J. Syst. Evol. Microbiol.">
        <title>The Global Catalogue of Microorganisms (GCM) 10K type strain sequencing project: providing services to taxonomists for standard genome sequencing and annotation.</title>
        <authorList>
            <consortium name="The Broad Institute Genomics Platform"/>
            <consortium name="The Broad Institute Genome Sequencing Center for Infectious Disease"/>
            <person name="Wu L."/>
            <person name="Ma J."/>
        </authorList>
    </citation>
    <scope>NUCLEOTIDE SEQUENCE [LARGE SCALE GENOMIC DNA]</scope>
    <source>
        <strain evidence="4">JCM 17441</strain>
    </source>
</reference>
<dbReference type="EMBL" id="BAABAT010000031">
    <property type="protein sequence ID" value="GAA4258502.1"/>
    <property type="molecule type" value="Genomic_DNA"/>
</dbReference>
<feature type="transmembrane region" description="Helical" evidence="2">
    <location>
        <begin position="129"/>
        <end position="158"/>
    </location>
</feature>